<dbReference type="AlphaFoldDB" id="I7JAW6"/>
<dbReference type="GeneID" id="24424601"/>
<gene>
    <name evidence="1" type="ORF">BMR1_02g04115</name>
</gene>
<name>I7JAW6_BABMR</name>
<keyword evidence="2" id="KW-1185">Reference proteome</keyword>
<evidence type="ECO:0000313" key="1">
    <source>
        <dbReference type="EMBL" id="CCF73969.1"/>
    </source>
</evidence>
<sequence>MAHTWIESFYGIKGSEGEAFPMEISTKQLKCKS</sequence>
<dbReference type="Proteomes" id="UP000002899">
    <property type="component" value="Chromosome II"/>
</dbReference>
<evidence type="ECO:0000313" key="2">
    <source>
        <dbReference type="Proteomes" id="UP000002899"/>
    </source>
</evidence>
<reference evidence="1 2" key="1">
    <citation type="journal article" date="2012" name="Nucleic Acids Res.">
        <title>Sequencing of the smallest Apicomplexan genome from the human pathogen Babesia microti.</title>
        <authorList>
            <person name="Cornillot E."/>
            <person name="Hadj-Kaddour K."/>
            <person name="Dassouli A."/>
            <person name="Noel B."/>
            <person name="Ranwez V."/>
            <person name="Vacherie B."/>
            <person name="Augagneur Y."/>
            <person name="Bres V."/>
            <person name="Duclos A."/>
            <person name="Randazzo S."/>
            <person name="Carcy B."/>
            <person name="Debierre-Grockiego F."/>
            <person name="Delbecq S."/>
            <person name="Moubri-Menage K."/>
            <person name="Shams-Eldin H."/>
            <person name="Usmani-Brown S."/>
            <person name="Bringaud F."/>
            <person name="Wincker P."/>
            <person name="Vivares C.P."/>
            <person name="Schwarz R.T."/>
            <person name="Schetters T.P."/>
            <person name="Krause P.J."/>
            <person name="Gorenflot A."/>
            <person name="Berry V."/>
            <person name="Barbe V."/>
            <person name="Ben Mamoun C."/>
        </authorList>
    </citation>
    <scope>NUCLEOTIDE SEQUENCE [LARGE SCALE GENOMIC DNA]</scope>
    <source>
        <strain evidence="1 2">RI</strain>
    </source>
</reference>
<protein>
    <submittedName>
        <fullName evidence="1">Uncharacterized protein</fullName>
    </submittedName>
</protein>
<proteinExistence type="predicted"/>
<dbReference type="RefSeq" id="XP_012648578.1">
    <property type="nucleotide sequence ID" value="XM_012793124.1"/>
</dbReference>
<dbReference type="VEuPathDB" id="PiroplasmaDB:BMR1_02g04115"/>
<reference evidence="1 2" key="2">
    <citation type="journal article" date="2013" name="PLoS ONE">
        <title>Whole genome mapping and re-organization of the nuclear and mitochondrial genomes of Babesia microti isolates.</title>
        <authorList>
            <person name="Cornillot E."/>
            <person name="Dassouli A."/>
            <person name="Garg A."/>
            <person name="Pachikara N."/>
            <person name="Randazzo S."/>
            <person name="Depoix D."/>
            <person name="Carcy B."/>
            <person name="Delbecq S."/>
            <person name="Frutos R."/>
            <person name="Silva J.C."/>
            <person name="Sutton R."/>
            <person name="Krause P.J."/>
            <person name="Mamoun C.B."/>
        </authorList>
    </citation>
    <scope>NUCLEOTIDE SEQUENCE [LARGE SCALE GENOMIC DNA]</scope>
    <source>
        <strain evidence="1 2">RI</strain>
    </source>
</reference>
<dbReference type="KEGG" id="bmic:BMR1_02g04115"/>
<dbReference type="EMBL" id="FO082872">
    <property type="protein sequence ID" value="CCF73969.1"/>
    <property type="molecule type" value="Genomic_DNA"/>
</dbReference>
<accession>I7JAW6</accession>
<organism evidence="1 2">
    <name type="scientific">Babesia microti (strain RI)</name>
    <dbReference type="NCBI Taxonomy" id="1133968"/>
    <lineage>
        <taxon>Eukaryota</taxon>
        <taxon>Sar</taxon>
        <taxon>Alveolata</taxon>
        <taxon>Apicomplexa</taxon>
        <taxon>Aconoidasida</taxon>
        <taxon>Piroplasmida</taxon>
        <taxon>Babesiidae</taxon>
        <taxon>Babesia</taxon>
    </lineage>
</organism>
<reference evidence="1 2" key="3">
    <citation type="journal article" date="2016" name="Sci. Rep.">
        <title>Genome-wide diversity and gene expression profiling of Babesia microti isolates identify polymorphic genes that mediate host-pathogen interactions.</title>
        <authorList>
            <person name="Silva J.C."/>
            <person name="Cornillot E."/>
            <person name="McCracken C."/>
            <person name="Usmani-Brown S."/>
            <person name="Dwivedi A."/>
            <person name="Ifeonu O.O."/>
            <person name="Crabtree J."/>
            <person name="Gotia H.T."/>
            <person name="Virji A.Z."/>
            <person name="Reynes C."/>
            <person name="Colinge J."/>
            <person name="Kumar V."/>
            <person name="Lawres L."/>
            <person name="Pazzi J.E."/>
            <person name="Pablo J.V."/>
            <person name="Hung C."/>
            <person name="Brancato J."/>
            <person name="Kumari P."/>
            <person name="Orvis J."/>
            <person name="Tretina K."/>
            <person name="Chibucos M."/>
            <person name="Ott S."/>
            <person name="Sadzewicz L."/>
            <person name="Sengamalay N."/>
            <person name="Shetty A.C."/>
            <person name="Su Q."/>
            <person name="Tallon L."/>
            <person name="Fraser C.M."/>
            <person name="Frutos R."/>
            <person name="Molina D.M."/>
            <person name="Krause P.J."/>
            <person name="Ben Mamoun C."/>
        </authorList>
    </citation>
    <scope>NUCLEOTIDE SEQUENCE [LARGE SCALE GENOMIC DNA]</scope>
    <source>
        <strain evidence="1 2">RI</strain>
    </source>
</reference>